<reference evidence="12" key="1">
    <citation type="journal article" date="2019" name="Int. J. Syst. Evol. Microbiol.">
        <title>The Global Catalogue of Microorganisms (GCM) 10K type strain sequencing project: providing services to taxonomists for standard genome sequencing and annotation.</title>
        <authorList>
            <consortium name="The Broad Institute Genomics Platform"/>
            <consortium name="The Broad Institute Genome Sequencing Center for Infectious Disease"/>
            <person name="Wu L."/>
            <person name="Ma J."/>
        </authorList>
    </citation>
    <scope>NUCLEOTIDE SEQUENCE [LARGE SCALE GENOMIC DNA]</scope>
    <source>
        <strain evidence="12">CGMCC 1.10131</strain>
    </source>
</reference>
<dbReference type="Pfam" id="PF01311">
    <property type="entry name" value="Bac_export_1"/>
    <property type="match status" value="1"/>
</dbReference>
<dbReference type="PRINTS" id="PR00953">
    <property type="entry name" value="TYPE3IMRPROT"/>
</dbReference>
<feature type="transmembrane region" description="Helical" evidence="10">
    <location>
        <begin position="179"/>
        <end position="199"/>
    </location>
</feature>
<keyword evidence="11" id="KW-0969">Cilium</keyword>
<evidence type="ECO:0000256" key="10">
    <source>
        <dbReference type="RuleBase" id="RU362071"/>
    </source>
</evidence>
<dbReference type="PANTHER" id="PTHR30065">
    <property type="entry name" value="FLAGELLAR BIOSYNTHETIC PROTEIN FLIR"/>
    <property type="match status" value="1"/>
</dbReference>
<evidence type="ECO:0000256" key="6">
    <source>
        <dbReference type="ARBA" id="ARBA00022989"/>
    </source>
</evidence>
<dbReference type="RefSeq" id="WP_055732199.1">
    <property type="nucleotide sequence ID" value="NZ_BMDY01000004.1"/>
</dbReference>
<evidence type="ECO:0000256" key="8">
    <source>
        <dbReference type="ARBA" id="ARBA00023143"/>
    </source>
</evidence>
<keyword evidence="11" id="KW-0282">Flagellum</keyword>
<dbReference type="EMBL" id="BMDY01000004">
    <property type="protein sequence ID" value="GGA98554.1"/>
    <property type="molecule type" value="Genomic_DNA"/>
</dbReference>
<comment type="similarity">
    <text evidence="2 10">Belongs to the FliR/MopE/SpaR family.</text>
</comment>
<accession>A0ABQ1HZJ0</accession>
<dbReference type="Proteomes" id="UP000651977">
    <property type="component" value="Unassembled WGS sequence"/>
</dbReference>
<evidence type="ECO:0000256" key="1">
    <source>
        <dbReference type="ARBA" id="ARBA00002578"/>
    </source>
</evidence>
<feature type="transmembrane region" description="Helical" evidence="10">
    <location>
        <begin position="120"/>
        <end position="139"/>
    </location>
</feature>
<evidence type="ECO:0000256" key="2">
    <source>
        <dbReference type="ARBA" id="ARBA00009772"/>
    </source>
</evidence>
<evidence type="ECO:0000256" key="7">
    <source>
        <dbReference type="ARBA" id="ARBA00023136"/>
    </source>
</evidence>
<evidence type="ECO:0000256" key="5">
    <source>
        <dbReference type="ARBA" id="ARBA00022692"/>
    </source>
</evidence>
<protein>
    <recommendedName>
        <fullName evidence="3 9">Flagellar biosynthetic protein FliR</fullName>
    </recommendedName>
</protein>
<keyword evidence="7 10" id="KW-0472">Membrane</keyword>
<dbReference type="InterPro" id="IPR006303">
    <property type="entry name" value="FliR"/>
</dbReference>
<evidence type="ECO:0000313" key="11">
    <source>
        <dbReference type="EMBL" id="GGA98554.1"/>
    </source>
</evidence>
<proteinExistence type="inferred from homology"/>
<keyword evidence="12" id="KW-1185">Reference proteome</keyword>
<sequence>MEFPASVVMAWIAQYLWSLTRVAAMLMALASFGGKSVPTRIRVLLALAITFALVPVLPPVSGIELFSFQAVIVLAQQVLIGAAVGFMSQLVMQTFVIGGQVIAMQTSLGFASMVDPNNGQSTPVVGQFYLLLATLLFLAIDGHLQLITLIAMSFETLPIGMNGLASLDYQLLAGWYTQLFLAALALSISSVVAMLLVNFSFGIMTRAAPQLNIFSIGFAVSMLFGLFILWLTIGGFMAHFEAQWEQGRSLACSLLRIGC</sequence>
<comment type="subcellular location">
    <subcellularLocation>
        <location evidence="10">Cell membrane</location>
        <topology evidence="10">Multi-pass membrane protein</topology>
    </subcellularLocation>
    <subcellularLocation>
        <location evidence="10">Bacterial flagellum basal body</location>
    </subcellularLocation>
</comment>
<comment type="function">
    <text evidence="1 10">Role in flagellar biosynthesis.</text>
</comment>
<feature type="transmembrane region" description="Helical" evidence="10">
    <location>
        <begin position="43"/>
        <end position="60"/>
    </location>
</feature>
<dbReference type="NCBIfam" id="TIGR01400">
    <property type="entry name" value="fliR"/>
    <property type="match status" value="1"/>
</dbReference>
<keyword evidence="8 10" id="KW-0975">Bacterial flagellum</keyword>
<comment type="caution">
    <text evidence="11">The sequence shown here is derived from an EMBL/GenBank/DDBJ whole genome shotgun (WGS) entry which is preliminary data.</text>
</comment>
<keyword evidence="5 10" id="KW-0812">Transmembrane</keyword>
<evidence type="ECO:0000313" key="12">
    <source>
        <dbReference type="Proteomes" id="UP000651977"/>
    </source>
</evidence>
<gene>
    <name evidence="11" type="primary">fliR</name>
    <name evidence="11" type="ORF">GCM10007414_09460</name>
</gene>
<feature type="transmembrane region" description="Helical" evidence="10">
    <location>
        <begin position="12"/>
        <end position="31"/>
    </location>
</feature>
<evidence type="ECO:0000256" key="9">
    <source>
        <dbReference type="NCBIfam" id="TIGR01400"/>
    </source>
</evidence>
<evidence type="ECO:0000256" key="3">
    <source>
        <dbReference type="ARBA" id="ARBA00021717"/>
    </source>
</evidence>
<keyword evidence="11" id="KW-0966">Cell projection</keyword>
<keyword evidence="4 10" id="KW-1003">Cell membrane</keyword>
<evidence type="ECO:0000256" key="4">
    <source>
        <dbReference type="ARBA" id="ARBA00022475"/>
    </source>
</evidence>
<name>A0ABQ1HZJ0_9ALTE</name>
<organism evidence="11 12">
    <name type="scientific">Agarivorans gilvus</name>
    <dbReference type="NCBI Taxonomy" id="680279"/>
    <lineage>
        <taxon>Bacteria</taxon>
        <taxon>Pseudomonadati</taxon>
        <taxon>Pseudomonadota</taxon>
        <taxon>Gammaproteobacteria</taxon>
        <taxon>Alteromonadales</taxon>
        <taxon>Alteromonadaceae</taxon>
        <taxon>Agarivorans</taxon>
    </lineage>
</organism>
<dbReference type="PANTHER" id="PTHR30065:SF8">
    <property type="entry name" value="FLAGELLAR BIOSYNTHETIC PROTEIN FLIR"/>
    <property type="match status" value="1"/>
</dbReference>
<feature type="transmembrane region" description="Helical" evidence="10">
    <location>
        <begin position="211"/>
        <end position="233"/>
    </location>
</feature>
<keyword evidence="6 10" id="KW-1133">Transmembrane helix</keyword>
<dbReference type="InterPro" id="IPR002010">
    <property type="entry name" value="T3SS_IM_R"/>
</dbReference>